<accession>A0A918T8P0</accession>
<proteinExistence type="predicted"/>
<evidence type="ECO:0000256" key="1">
    <source>
        <dbReference type="SAM" id="MobiDB-lite"/>
    </source>
</evidence>
<gene>
    <name evidence="2" type="ORF">GCM10010507_01080</name>
</gene>
<name>A0A918T8P0_STRCJ</name>
<evidence type="ECO:0000313" key="3">
    <source>
        <dbReference type="Proteomes" id="UP000646244"/>
    </source>
</evidence>
<dbReference type="EMBL" id="BMVB01000001">
    <property type="protein sequence ID" value="GHC32582.1"/>
    <property type="molecule type" value="Genomic_DNA"/>
</dbReference>
<evidence type="ECO:0000313" key="2">
    <source>
        <dbReference type="EMBL" id="GHC32582.1"/>
    </source>
</evidence>
<evidence type="ECO:0008006" key="4">
    <source>
        <dbReference type="Google" id="ProtNLM"/>
    </source>
</evidence>
<feature type="region of interest" description="Disordered" evidence="1">
    <location>
        <begin position="1"/>
        <end position="51"/>
    </location>
</feature>
<organism evidence="2 3">
    <name type="scientific">Streptomyces cinnamoneus</name>
    <name type="common">Streptoverticillium cinnamoneum</name>
    <dbReference type="NCBI Taxonomy" id="53446"/>
    <lineage>
        <taxon>Bacteria</taxon>
        <taxon>Bacillati</taxon>
        <taxon>Actinomycetota</taxon>
        <taxon>Actinomycetes</taxon>
        <taxon>Kitasatosporales</taxon>
        <taxon>Streptomycetaceae</taxon>
        <taxon>Streptomyces</taxon>
        <taxon>Streptomyces cinnamoneus group</taxon>
    </lineage>
</organism>
<sequence>MLSAKGCGGGVLDGKGDTNMDRRTPDAGRRTPDAGRRTPDRAGRRPGDLRVPVGADAGRWRTFGGGRVLVAAARTVTSTVRLLDVLPALLRSDPRVDVVFAFDPTSAFDDGVHDLLRTAGVRVMPWDQLSRTRCHLVVSASENIDLTAVAADCPVLVLPHGVGFHKLVPDSRGEGRRLSGVMDDARAWHAVSHPGQIAQLDAHHPRLAARSRLVGDPYHDLMLASRPLRARYREALGADDGRRLVVVTSTWGPQSVLGTDPGLPARLVAGLPLDEYRVAAVVHPNVWFAHGRWQVRAVLAAALDGGLRLIPPERGWQAALVAADAVLGDHGSVTFYAAALGRPLLLAAFGEESVPDTPMAELGRIVPRLEPYGPLGAQLERAMAEHDAERVRKVTDGAFAEPGHALERLRSTVYELLELAAPAAAGPPPLYACPVPDAEGGEVTAAWVSTSVTGDGVSVRRLPATGNQPEEGDGTFCHLSCDEEERDLRLLGSASAVVSGALRESAAAGVRWAWRTLAAWPGSRLATAVVPGGCVTALRDGRVVESTATGPLPDAALHAAVVYARLRAGHALTGTVSLNVAGRAEDMTLAVRPAIPSPGRAVPQEPMTGPPA</sequence>
<dbReference type="SUPFAM" id="SSF53756">
    <property type="entry name" value="UDP-Glycosyltransferase/glycogen phosphorylase"/>
    <property type="match status" value="1"/>
</dbReference>
<protein>
    <recommendedName>
        <fullName evidence="4">Translation initiation factor 2</fullName>
    </recommendedName>
</protein>
<reference evidence="2" key="2">
    <citation type="submission" date="2020-09" db="EMBL/GenBank/DDBJ databases">
        <authorList>
            <person name="Sun Q."/>
            <person name="Ohkuma M."/>
        </authorList>
    </citation>
    <scope>NUCLEOTIDE SEQUENCE</scope>
    <source>
        <strain evidence="2">JCM 4633</strain>
    </source>
</reference>
<comment type="caution">
    <text evidence="2">The sequence shown here is derived from an EMBL/GenBank/DDBJ whole genome shotgun (WGS) entry which is preliminary data.</text>
</comment>
<feature type="compositionally biased region" description="Gly residues" evidence="1">
    <location>
        <begin position="1"/>
        <end position="13"/>
    </location>
</feature>
<feature type="compositionally biased region" description="Basic and acidic residues" evidence="1">
    <location>
        <begin position="14"/>
        <end position="48"/>
    </location>
</feature>
<dbReference type="AlphaFoldDB" id="A0A918T8P0"/>
<dbReference type="Proteomes" id="UP000646244">
    <property type="component" value="Unassembled WGS sequence"/>
</dbReference>
<reference evidence="2" key="1">
    <citation type="journal article" date="2014" name="Int. J. Syst. Evol. Microbiol.">
        <title>Complete genome sequence of Corynebacterium casei LMG S-19264T (=DSM 44701T), isolated from a smear-ripened cheese.</title>
        <authorList>
            <consortium name="US DOE Joint Genome Institute (JGI-PGF)"/>
            <person name="Walter F."/>
            <person name="Albersmeier A."/>
            <person name="Kalinowski J."/>
            <person name="Ruckert C."/>
        </authorList>
    </citation>
    <scope>NUCLEOTIDE SEQUENCE</scope>
    <source>
        <strain evidence="2">JCM 4633</strain>
    </source>
</reference>